<name>A0A1W2BCU3_9HYPH</name>
<keyword evidence="1" id="KW-0812">Transmembrane</keyword>
<dbReference type="AlphaFoldDB" id="A0A1W2BCU3"/>
<evidence type="ECO:0000313" key="3">
    <source>
        <dbReference type="Proteomes" id="UP000192656"/>
    </source>
</evidence>
<dbReference type="EMBL" id="FWXR01000006">
    <property type="protein sequence ID" value="SMC70729.1"/>
    <property type="molecule type" value="Genomic_DNA"/>
</dbReference>
<keyword evidence="3" id="KW-1185">Reference proteome</keyword>
<dbReference type="Proteomes" id="UP000192656">
    <property type="component" value="Unassembled WGS sequence"/>
</dbReference>
<proteinExistence type="predicted"/>
<evidence type="ECO:0000313" key="2">
    <source>
        <dbReference type="EMBL" id="SMC70729.1"/>
    </source>
</evidence>
<feature type="transmembrane region" description="Helical" evidence="1">
    <location>
        <begin position="43"/>
        <end position="61"/>
    </location>
</feature>
<keyword evidence="1" id="KW-1133">Transmembrane helix</keyword>
<dbReference type="RefSeq" id="WP_084409720.1">
    <property type="nucleotide sequence ID" value="NZ_FWXR01000006.1"/>
</dbReference>
<organism evidence="2 3">
    <name type="scientific">Fulvimarina manganoxydans</name>
    <dbReference type="NCBI Taxonomy" id="937218"/>
    <lineage>
        <taxon>Bacteria</taxon>
        <taxon>Pseudomonadati</taxon>
        <taxon>Pseudomonadota</taxon>
        <taxon>Alphaproteobacteria</taxon>
        <taxon>Hyphomicrobiales</taxon>
        <taxon>Aurantimonadaceae</taxon>
        <taxon>Fulvimarina</taxon>
    </lineage>
</organism>
<sequence>MIDLFSRRRFAECHAAPCQGADRQGDAHRQLEKRIQHEKRINALYVAFAATAFLAFTFGLIG</sequence>
<accession>A0A1W2BCU3</accession>
<keyword evidence="1" id="KW-0472">Membrane</keyword>
<reference evidence="2 3" key="1">
    <citation type="submission" date="2017-04" db="EMBL/GenBank/DDBJ databases">
        <authorList>
            <person name="Afonso C.L."/>
            <person name="Miller P.J."/>
            <person name="Scott M.A."/>
            <person name="Spackman E."/>
            <person name="Goraichik I."/>
            <person name="Dimitrov K.M."/>
            <person name="Suarez D.L."/>
            <person name="Swayne D.E."/>
        </authorList>
    </citation>
    <scope>NUCLEOTIDE SEQUENCE [LARGE SCALE GENOMIC DNA]</scope>
    <source>
        <strain evidence="2 3">CGMCC 1.10972</strain>
    </source>
</reference>
<evidence type="ECO:0000256" key="1">
    <source>
        <dbReference type="SAM" id="Phobius"/>
    </source>
</evidence>
<protein>
    <submittedName>
        <fullName evidence="2">Uncharacterized protein</fullName>
    </submittedName>
</protein>
<dbReference type="STRING" id="937218.SAMN06297251_10658"/>
<gene>
    <name evidence="2" type="ORF">SAMN06297251_10658</name>
</gene>